<proteinExistence type="predicted"/>
<comment type="caution">
    <text evidence="1">The sequence shown here is derived from an EMBL/GenBank/DDBJ whole genome shotgun (WGS) entry which is preliminary data.</text>
</comment>
<gene>
    <name evidence="1" type="ORF">SDC9_100604</name>
</gene>
<reference evidence="1" key="1">
    <citation type="submission" date="2019-08" db="EMBL/GenBank/DDBJ databases">
        <authorList>
            <person name="Kucharzyk K."/>
            <person name="Murdoch R.W."/>
            <person name="Higgins S."/>
            <person name="Loffler F."/>
        </authorList>
    </citation>
    <scope>NUCLEOTIDE SEQUENCE</scope>
</reference>
<accession>A0A645AWB2</accession>
<dbReference type="EMBL" id="VSSQ01014524">
    <property type="protein sequence ID" value="MPM53834.1"/>
    <property type="molecule type" value="Genomic_DNA"/>
</dbReference>
<evidence type="ECO:0000313" key="1">
    <source>
        <dbReference type="EMBL" id="MPM53834.1"/>
    </source>
</evidence>
<name>A0A645AWB2_9ZZZZ</name>
<dbReference type="AlphaFoldDB" id="A0A645AWB2"/>
<sequence length="99" mass="10075">MYYIPCVLRVAVQHGCHLLAGDGGVRVEFPVGAGRNARCVCPLDCGAVPVGRRHIGEGGRGAAEVVAGHPGEDGHKFGPRNVGVRGKCAVISADDAACG</sequence>
<organism evidence="1">
    <name type="scientific">bioreactor metagenome</name>
    <dbReference type="NCBI Taxonomy" id="1076179"/>
    <lineage>
        <taxon>unclassified sequences</taxon>
        <taxon>metagenomes</taxon>
        <taxon>ecological metagenomes</taxon>
    </lineage>
</organism>
<protein>
    <submittedName>
        <fullName evidence="1">Uncharacterized protein</fullName>
    </submittedName>
</protein>